<accession>A0A2M9FZ84</accession>
<evidence type="ECO:0000256" key="1">
    <source>
        <dbReference type="HAMAP-Rule" id="MF_00775"/>
    </source>
</evidence>
<comment type="caution">
    <text evidence="2">The sequence shown here is derived from an EMBL/GenBank/DDBJ whole genome shotgun (WGS) entry which is preliminary data.</text>
</comment>
<dbReference type="HAMAP" id="MF_00775">
    <property type="entry name" value="UPF0311"/>
    <property type="match status" value="1"/>
</dbReference>
<proteinExistence type="inferred from homology"/>
<dbReference type="PANTHER" id="PTHR37315">
    <property type="entry name" value="UPF0311 PROTEIN BLR7842"/>
    <property type="match status" value="1"/>
</dbReference>
<sequence length="153" mass="16833">MGELQFEHLFDLSIDVAGLTLIGQTFNGHRLIADVGGGTVEGPRLKGTVLTGASGDWIVVRKGGVSVLDVRITIESDDGALILMKYHGFRHGPREVLKRLDAGEKVDPSEYYMRIAPSFETGDERYYWMNNIVAVGMGEARAKGPRYSVHQVL</sequence>
<evidence type="ECO:0000313" key="2">
    <source>
        <dbReference type="EMBL" id="PJK28781.1"/>
    </source>
</evidence>
<dbReference type="InterPro" id="IPR020915">
    <property type="entry name" value="UPF0311"/>
</dbReference>
<dbReference type="RefSeq" id="WP_109792258.1">
    <property type="nucleotide sequence ID" value="NZ_PHIG01000039.1"/>
</dbReference>
<gene>
    <name evidence="2" type="ORF">CVT23_15735</name>
</gene>
<name>A0A2M9FZ84_9PROT</name>
<dbReference type="Gene3D" id="2.40.160.20">
    <property type="match status" value="1"/>
</dbReference>
<dbReference type="EMBL" id="PHIG01000039">
    <property type="protein sequence ID" value="PJK28781.1"/>
    <property type="molecule type" value="Genomic_DNA"/>
</dbReference>
<dbReference type="Pfam" id="PF11578">
    <property type="entry name" value="DUF3237"/>
    <property type="match status" value="1"/>
</dbReference>
<dbReference type="PANTHER" id="PTHR37315:SF1">
    <property type="entry name" value="UPF0311 PROTEIN BLR7842"/>
    <property type="match status" value="1"/>
</dbReference>
<dbReference type="OrthoDB" id="5294829at2"/>
<protein>
    <recommendedName>
        <fullName evidence="1">UPF0311 protein CVT23_15735</fullName>
    </recommendedName>
</protein>
<reference evidence="2 3" key="1">
    <citation type="submission" date="2017-11" db="EMBL/GenBank/DDBJ databases">
        <title>Draft genome sequence of Rhizobiales bacterium SY3-13.</title>
        <authorList>
            <person name="Sun C."/>
        </authorList>
    </citation>
    <scope>NUCLEOTIDE SEQUENCE [LARGE SCALE GENOMIC DNA]</scope>
    <source>
        <strain evidence="2 3">SY3-13</strain>
    </source>
</reference>
<comment type="similarity">
    <text evidence="1">Belongs to the UPF0311 family.</text>
</comment>
<evidence type="ECO:0000313" key="3">
    <source>
        <dbReference type="Proteomes" id="UP000229498"/>
    </source>
</evidence>
<dbReference type="Proteomes" id="UP000229498">
    <property type="component" value="Unassembled WGS sequence"/>
</dbReference>
<keyword evidence="3" id="KW-1185">Reference proteome</keyword>
<dbReference type="AlphaFoldDB" id="A0A2M9FZ84"/>
<organism evidence="2 3">
    <name type="scientific">Minwuia thermotolerans</name>
    <dbReference type="NCBI Taxonomy" id="2056226"/>
    <lineage>
        <taxon>Bacteria</taxon>
        <taxon>Pseudomonadati</taxon>
        <taxon>Pseudomonadota</taxon>
        <taxon>Alphaproteobacteria</taxon>
        <taxon>Minwuiales</taxon>
        <taxon>Minwuiaceae</taxon>
        <taxon>Minwuia</taxon>
    </lineage>
</organism>